<reference evidence="9 10" key="1">
    <citation type="journal article" date="2021" name="ISME Commun">
        <title>Automated analysis of genomic sequences facilitates high-throughput and comprehensive description of bacteria.</title>
        <authorList>
            <person name="Hitch T.C.A."/>
        </authorList>
    </citation>
    <scope>NUCLEOTIDE SEQUENCE [LARGE SCALE GENOMIC DNA]</scope>
    <source>
        <strain evidence="9 10">Sanger_02</strain>
    </source>
</reference>
<feature type="transmembrane region" description="Helical" evidence="8">
    <location>
        <begin position="12"/>
        <end position="30"/>
    </location>
</feature>
<evidence type="ECO:0000256" key="2">
    <source>
        <dbReference type="ARBA" id="ARBA00009261"/>
    </source>
</evidence>
<dbReference type="NCBIfam" id="TIGR00835">
    <property type="entry name" value="agcS"/>
    <property type="match status" value="1"/>
</dbReference>
<evidence type="ECO:0000313" key="9">
    <source>
        <dbReference type="EMBL" id="MCU6699909.1"/>
    </source>
</evidence>
<comment type="caution">
    <text evidence="9">The sequence shown here is derived from an EMBL/GenBank/DDBJ whole genome shotgun (WGS) entry which is preliminary data.</text>
</comment>
<name>A0ABT2S5P0_9FIRM</name>
<feature type="transmembrane region" description="Helical" evidence="8">
    <location>
        <begin position="435"/>
        <end position="453"/>
    </location>
</feature>
<dbReference type="PANTHER" id="PTHR30330:SF14">
    <property type="entry name" value="SODIUM_AMINO ACID (ALANINE) SYMPORTER"/>
    <property type="match status" value="1"/>
</dbReference>
<evidence type="ECO:0000256" key="4">
    <source>
        <dbReference type="ARBA" id="ARBA00022475"/>
    </source>
</evidence>
<evidence type="ECO:0000256" key="8">
    <source>
        <dbReference type="RuleBase" id="RU363064"/>
    </source>
</evidence>
<feature type="transmembrane region" description="Helical" evidence="8">
    <location>
        <begin position="310"/>
        <end position="331"/>
    </location>
</feature>
<accession>A0ABT2S5P0</accession>
<sequence>MFELFENLTNWLWGLPLLITILATGVYLTVRSGFFQFRHFGYILKNMFSKERRQEGGDDGKSLTPFQAISIAIGGTVGVSNMSGVATAIATGGPGALFWLWIAALLAMVIKMAEVTLAVYYREKQPNGEYQGGPTYYMQKGLGGEKKLPFWKLFAVLFGGCIFMTWFITLQNYTVSEAVGSTFHLPYIVPSLLYVAAIYLIIIGGVKKVGVISSYMTPIMCMLYIVGSLAILVVNFDKLPETFGLIFKGAFTTQAAVGGFMGAGVATAMRLGFARSVYSNEAGWGTSPMIHASANTDHPVKQGLMGAFEVFADTIVVCSMTGLVVIITGYWNSGLQGSELTLTAFESGMGSVARALIAISIFLFGLTTSTGWFTYYSVILKHWLKNNQKVLKIAEKVFILGTPLWGLLVTVLTLYGNGTPAQLWVIADFTTVFPTFVNVATLFILSGTFFKLLKDYKARYMGIGKVDKDMALFYEDKKEKEKEEK</sequence>
<keyword evidence="7 8" id="KW-0472">Membrane</keyword>
<evidence type="ECO:0000313" key="10">
    <source>
        <dbReference type="Proteomes" id="UP001207605"/>
    </source>
</evidence>
<feature type="transmembrane region" description="Helical" evidence="8">
    <location>
        <begin position="351"/>
        <end position="376"/>
    </location>
</feature>
<evidence type="ECO:0000256" key="7">
    <source>
        <dbReference type="ARBA" id="ARBA00023136"/>
    </source>
</evidence>
<feature type="transmembrane region" description="Helical" evidence="8">
    <location>
        <begin position="150"/>
        <end position="168"/>
    </location>
</feature>
<dbReference type="PANTHER" id="PTHR30330">
    <property type="entry name" value="AGSS FAMILY TRANSPORTER, SODIUM-ALANINE"/>
    <property type="match status" value="1"/>
</dbReference>
<evidence type="ECO:0000256" key="6">
    <source>
        <dbReference type="ARBA" id="ARBA00022989"/>
    </source>
</evidence>
<comment type="subcellular location">
    <subcellularLocation>
        <location evidence="1 8">Cell membrane</location>
        <topology evidence="1 8">Multi-pass membrane protein</topology>
    </subcellularLocation>
</comment>
<evidence type="ECO:0000256" key="1">
    <source>
        <dbReference type="ARBA" id="ARBA00004651"/>
    </source>
</evidence>
<feature type="transmembrane region" description="Helical" evidence="8">
    <location>
        <begin position="188"/>
        <end position="206"/>
    </location>
</feature>
<keyword evidence="10" id="KW-1185">Reference proteome</keyword>
<gene>
    <name evidence="9" type="ORF">OCV65_06660</name>
</gene>
<dbReference type="PRINTS" id="PR00175">
    <property type="entry name" value="NAALASMPORT"/>
</dbReference>
<keyword evidence="5 8" id="KW-0812">Transmembrane</keyword>
<evidence type="ECO:0000256" key="5">
    <source>
        <dbReference type="ARBA" id="ARBA00022692"/>
    </source>
</evidence>
<keyword evidence="6 8" id="KW-1133">Transmembrane helix</keyword>
<dbReference type="RefSeq" id="WP_262581407.1">
    <property type="nucleotide sequence ID" value="NZ_JAOQJV010000006.1"/>
</dbReference>
<dbReference type="Proteomes" id="UP001207605">
    <property type="component" value="Unassembled WGS sequence"/>
</dbReference>
<feature type="transmembrane region" description="Helical" evidence="8">
    <location>
        <begin position="68"/>
        <end position="90"/>
    </location>
</feature>
<keyword evidence="3 8" id="KW-0813">Transport</keyword>
<comment type="similarity">
    <text evidence="2 8">Belongs to the alanine or glycine:cation symporter (AGCS) (TC 2.A.25) family.</text>
</comment>
<keyword evidence="8" id="KW-0769">Symport</keyword>
<protein>
    <submittedName>
        <fullName evidence="9">Sodium:alanine symporter family protein</fullName>
    </submittedName>
</protein>
<dbReference type="InterPro" id="IPR001463">
    <property type="entry name" value="Na/Ala_symport"/>
</dbReference>
<feature type="transmembrane region" description="Helical" evidence="8">
    <location>
        <begin position="397"/>
        <end position="415"/>
    </location>
</feature>
<evidence type="ECO:0000256" key="3">
    <source>
        <dbReference type="ARBA" id="ARBA00022448"/>
    </source>
</evidence>
<feature type="transmembrane region" description="Helical" evidence="8">
    <location>
        <begin position="242"/>
        <end position="266"/>
    </location>
</feature>
<feature type="transmembrane region" description="Helical" evidence="8">
    <location>
        <begin position="218"/>
        <end position="236"/>
    </location>
</feature>
<dbReference type="Pfam" id="PF01235">
    <property type="entry name" value="Na_Ala_symp"/>
    <property type="match status" value="1"/>
</dbReference>
<dbReference type="Gene3D" id="1.20.1740.10">
    <property type="entry name" value="Amino acid/polyamine transporter I"/>
    <property type="match status" value="1"/>
</dbReference>
<keyword evidence="4 8" id="KW-1003">Cell membrane</keyword>
<feature type="transmembrane region" description="Helical" evidence="8">
    <location>
        <begin position="96"/>
        <end position="121"/>
    </location>
</feature>
<proteinExistence type="inferred from homology"/>
<organism evidence="9 10">
    <name type="scientific">Dorea ammoniilytica</name>
    <dbReference type="NCBI Taxonomy" id="2981788"/>
    <lineage>
        <taxon>Bacteria</taxon>
        <taxon>Bacillati</taxon>
        <taxon>Bacillota</taxon>
        <taxon>Clostridia</taxon>
        <taxon>Lachnospirales</taxon>
        <taxon>Lachnospiraceae</taxon>
        <taxon>Dorea</taxon>
    </lineage>
</organism>
<dbReference type="EMBL" id="JAOQJV010000006">
    <property type="protein sequence ID" value="MCU6699909.1"/>
    <property type="molecule type" value="Genomic_DNA"/>
</dbReference>